<dbReference type="EMBL" id="AJ630128">
    <property type="protein sequence ID" value="CAF34078.1"/>
    <property type="molecule type" value="Genomic_DNA"/>
</dbReference>
<evidence type="ECO:0000313" key="1">
    <source>
        <dbReference type="EMBL" id="CAF34078.1"/>
    </source>
</evidence>
<reference evidence="2" key="4">
    <citation type="submission" date="2015-02" db="EMBL/GenBank/DDBJ databases">
        <authorList>
            <person name="Chooi Y.-H."/>
        </authorList>
    </citation>
    <scope>NUCLEOTIDE SEQUENCE</scope>
</reference>
<proteinExistence type="predicted"/>
<protein>
    <submittedName>
        <fullName evidence="1">Hypothetical-Protein / belonging to T4-LIKE GC: 760</fullName>
    </submittedName>
</protein>
<name>Q5GQQ6_BPSYP</name>
<dbReference type="EMBL" id="LN828717">
    <property type="protein sequence ID" value="CFW42152.1"/>
    <property type="molecule type" value="Genomic_DNA"/>
</dbReference>
<accession>Q5GQQ6</accession>
<reference evidence="1 3" key="2">
    <citation type="journal article" date="2005" name="J. Bacteriol.">
        <title>The genome of S-PM2, a 'photosynthetic' T4-type bacteriophage that infects marine Synechococcus strains.</title>
        <authorList>
            <person name="Mann N.H."/>
            <person name="Clokie M.R."/>
            <person name="Millard A."/>
            <person name="Cook A."/>
            <person name="Wilson W.H."/>
            <person name="Wheatley P.J."/>
            <person name="Letarov A."/>
            <person name="Krisch H.M."/>
        </authorList>
    </citation>
    <scope>NUCLEOTIDE SEQUENCE</scope>
</reference>
<evidence type="ECO:0000313" key="3">
    <source>
        <dbReference type="Proteomes" id="UP000000994"/>
    </source>
</evidence>
<gene>
    <name evidence="2" type="ORF">S-PM2d014</name>
    <name evidence="1" type="ORF">S-PM2p014</name>
</gene>
<evidence type="ECO:0000313" key="4">
    <source>
        <dbReference type="Proteomes" id="UP000246186"/>
    </source>
</evidence>
<dbReference type="GeneID" id="3260430"/>
<keyword evidence="3" id="KW-1185">Reference proteome</keyword>
<organismHost>
    <name type="scientific">Synechococcus</name>
    <dbReference type="NCBI Taxonomy" id="1129"/>
</organismHost>
<evidence type="ECO:0000313" key="2">
    <source>
        <dbReference type="EMBL" id="CFW42152.1"/>
    </source>
</evidence>
<reference evidence="2 4" key="3">
    <citation type="journal article" date="2015" name="PLoS ONE">
        <title>Spontaneous Deletion of an "ORFanage" Region Facilitates Host Adaptation in a "Photosynthetic" Cyanophage.</title>
        <authorList>
            <person name="Puxty R.J."/>
            <person name="Perez-Sepulveda B."/>
            <person name="Rihtman B."/>
            <person name="Evans D.J."/>
            <person name="Millard A.D."/>
            <person name="Scanlan D.J."/>
        </authorList>
    </citation>
    <scope>NUCLEOTIDE SEQUENCE [LARGE SCALE GENOMIC DNA]</scope>
</reference>
<reference evidence="1 3" key="1">
    <citation type="journal article" date="2004" name="Proc. Natl. Acad. Sci. U.S.A.">
        <title>Genetic organization of the psbAD region in phages infecting marine Synechococcus strains.</title>
        <authorList>
            <person name="Millard A."/>
            <person name="Clokie M.R."/>
            <person name="Shub D.A."/>
            <person name="Mann N.H."/>
        </authorList>
    </citation>
    <scope>NUCLEOTIDE SEQUENCE [LARGE SCALE GENOMIC DNA]</scope>
</reference>
<dbReference type="KEGG" id="vg:3260430"/>
<dbReference type="Proteomes" id="UP000246186">
    <property type="component" value="Genome"/>
</dbReference>
<dbReference type="RefSeq" id="YP_195048.1">
    <property type="nucleotide sequence ID" value="NC_006820.1"/>
</dbReference>
<sequence length="126" mass="15512">MITLEHMTFGGVLMEKFKTWFENSWWSWDNCINFRFVEYNDNIDRCAFFEELNYGWYQMYIYPYDDMYHPTISEERESRLGGFPQQYTFYVSEVDYDLIMDKIENPDPPSDALRKLYERKIPRDTL</sequence>
<organism evidence="1 3">
    <name type="scientific">Synechococcus phage S-PM2</name>
    <dbReference type="NCBI Taxonomy" id="238854"/>
    <lineage>
        <taxon>Viruses</taxon>
        <taxon>Duplodnaviria</taxon>
        <taxon>Heunggongvirae</taxon>
        <taxon>Uroviricota</taxon>
        <taxon>Caudoviricetes</taxon>
        <taxon>Pantevenvirales</taxon>
        <taxon>Kyanoviridae</taxon>
        <taxon>Nodensvirus</taxon>
        <taxon>Nodensvirus spm2</taxon>
    </lineage>
</organism>
<dbReference type="Proteomes" id="UP000000994">
    <property type="component" value="Segment"/>
</dbReference>